<organism evidence="2 3">
    <name type="scientific">Tetrahymena thermophila (strain SB210)</name>
    <dbReference type="NCBI Taxonomy" id="312017"/>
    <lineage>
        <taxon>Eukaryota</taxon>
        <taxon>Sar</taxon>
        <taxon>Alveolata</taxon>
        <taxon>Ciliophora</taxon>
        <taxon>Intramacronucleata</taxon>
        <taxon>Oligohymenophorea</taxon>
        <taxon>Hymenostomatida</taxon>
        <taxon>Tetrahymenina</taxon>
        <taxon>Tetrahymenidae</taxon>
        <taxon>Tetrahymena</taxon>
    </lineage>
</organism>
<feature type="domain" description="RAVE complex protein Rav1 C-terminal" evidence="1">
    <location>
        <begin position="1149"/>
        <end position="1304"/>
    </location>
</feature>
<reference evidence="3" key="1">
    <citation type="journal article" date="2006" name="PLoS Biol.">
        <title>Macronuclear genome sequence of the ciliate Tetrahymena thermophila, a model eukaryote.</title>
        <authorList>
            <person name="Eisen J.A."/>
            <person name="Coyne R.S."/>
            <person name="Wu M."/>
            <person name="Wu D."/>
            <person name="Thiagarajan M."/>
            <person name="Wortman J.R."/>
            <person name="Badger J.H."/>
            <person name="Ren Q."/>
            <person name="Amedeo P."/>
            <person name="Jones K.M."/>
            <person name="Tallon L.J."/>
            <person name="Delcher A.L."/>
            <person name="Salzberg S.L."/>
            <person name="Silva J.C."/>
            <person name="Haas B.J."/>
            <person name="Majoros W.H."/>
            <person name="Farzad M."/>
            <person name="Carlton J.M."/>
            <person name="Smith R.K. Jr."/>
            <person name="Garg J."/>
            <person name="Pearlman R.E."/>
            <person name="Karrer K.M."/>
            <person name="Sun L."/>
            <person name="Manning G."/>
            <person name="Elde N.C."/>
            <person name="Turkewitz A.P."/>
            <person name="Asai D.J."/>
            <person name="Wilkes D.E."/>
            <person name="Wang Y."/>
            <person name="Cai H."/>
            <person name="Collins K."/>
            <person name="Stewart B.A."/>
            <person name="Lee S.R."/>
            <person name="Wilamowska K."/>
            <person name="Weinberg Z."/>
            <person name="Ruzzo W.L."/>
            <person name="Wloga D."/>
            <person name="Gaertig J."/>
            <person name="Frankel J."/>
            <person name="Tsao C.-C."/>
            <person name="Gorovsky M.A."/>
            <person name="Keeling P.J."/>
            <person name="Waller R.F."/>
            <person name="Patron N.J."/>
            <person name="Cherry J.M."/>
            <person name="Stover N.A."/>
            <person name="Krieger C.J."/>
            <person name="del Toro C."/>
            <person name="Ryder H.F."/>
            <person name="Williamson S.C."/>
            <person name="Barbeau R.A."/>
            <person name="Hamilton E.P."/>
            <person name="Orias E."/>
        </authorList>
    </citation>
    <scope>NUCLEOTIDE SEQUENCE [LARGE SCALE GENOMIC DNA]</scope>
    <source>
        <strain evidence="3">SB210</strain>
    </source>
</reference>
<evidence type="ECO:0000313" key="3">
    <source>
        <dbReference type="Proteomes" id="UP000009168"/>
    </source>
</evidence>
<dbReference type="OrthoDB" id="289397at2759"/>
<dbReference type="InterPro" id="IPR036322">
    <property type="entry name" value="WD40_repeat_dom_sf"/>
</dbReference>
<dbReference type="InterPro" id="IPR015943">
    <property type="entry name" value="WD40/YVTN_repeat-like_dom_sf"/>
</dbReference>
<feature type="domain" description="RAVE complex protein Rav1 C-terminal" evidence="1">
    <location>
        <begin position="810"/>
        <end position="1063"/>
    </location>
</feature>
<dbReference type="EMBL" id="GG662260">
    <property type="protein sequence ID" value="EAS06695.2"/>
    <property type="molecule type" value="Genomic_DNA"/>
</dbReference>
<dbReference type="SMART" id="SM00320">
    <property type="entry name" value="WD40"/>
    <property type="match status" value="4"/>
</dbReference>
<accession>I7MAX9</accession>
<dbReference type="STRING" id="312017.I7MAX9"/>
<dbReference type="GeneID" id="7843987"/>
<dbReference type="InterPro" id="IPR001680">
    <property type="entry name" value="WD40_rpt"/>
</dbReference>
<dbReference type="InParanoid" id="I7MAX9"/>
<dbReference type="Pfam" id="PF00400">
    <property type="entry name" value="WD40"/>
    <property type="match status" value="1"/>
</dbReference>
<dbReference type="PANTHER" id="PTHR13950:SF9">
    <property type="entry name" value="RABCONNECTIN-3A"/>
    <property type="match status" value="1"/>
</dbReference>
<dbReference type="GO" id="GO:0043291">
    <property type="term" value="C:RAVE complex"/>
    <property type="evidence" value="ECO:0007669"/>
    <property type="project" value="TreeGrafter"/>
</dbReference>
<evidence type="ECO:0000259" key="1">
    <source>
        <dbReference type="Pfam" id="PF12234"/>
    </source>
</evidence>
<sequence>MNSQQQQIDNRTRNRYSRVKILTYDRLSYLIQFSEEKLIFFSSELLEQIQTVRQFHGEILTVATSSSQGLVFVFCKEEFSILQPFYDSDNFSIKWEKVYNQRVKESIKDGYSSFDDQYLITCSDHSIKIWNVLFDIQNNVNTVSKIQPIFNLNVREDIKNVKFSPDSRYFTTMSEVSSIIFVWDFIKILDNHTGYLDEGQQTPSDNITNYVLKHENDIKTYKFRDSIKSPQQPYGPNTIVSIDVQGILKVWQESPEDEAMFFHIHTVQLENINNISSLSFSFVYFSSNYAKKDLGYLYQSISNQTNSYGLYEKDDFTSLDWIIVLKDTSMDLYCISHLRNISKTSKIERFSSLNNPRLLKYIRFLLYAQEKKRKDSEYIHFYGLDYLGNLVKVQQNINQPNDIKTYITNKRLYGKIQNFSYDDSSDSIITLDSNQNLCYQASPYQQIFPQRYDFLSEDSNWQWSFNSKIQVIKLVEHYKNNVFIFDDKLKVLEIIQLVHQENKLLQQQLDIEDQAKDIVGLAYQKSQFEYQIKTLSKYQNENGEILLEFLIYPLNTNKLIAVRFKLNQEAFNDKKSFQIEVLFRYEIADYFQKFKLYNYNSREVSFKLLTREEKQICFYEVKGPEIKKIQNISRKPDTKRVDFIKYSGWVNSKPQLFYIITFNNEIEFYNEDKEILTKFNLKNLLYGVDTKLYDISQVSILVKHFYDNNFILAVENYLMLFNLQFDKRKQSYVINLVKQNKKSNDLYYKRFSRFTQPSNYEIIVTKDLKMIIKTNETIMRFNGFFNEQVIDINQLDTSQDQHTLLPENFYRKIVSSLKILPHHHPEFIYELLTIGNFEVAQIILYKCLLSLIKNRYVSSKFSFSITKLYHLFLQKKIGTLKVKNEFEDVDLPNQSLVSKLSIIGNTLSEDIFEQKDYATNRSDQFLYDILKVLQEEKDVFRLEGNQTAFLETLVKFLIDLKEKYDFDIFGKLFMFHVSIFNNQKFISGAQYKPRSLFTKEIVWACHSEAKDFISNELFGKYLEARSLKWDILRRYCYPLWQTDTLQITKYLNEIATITFFNREQALKDSAQVENQGEINLNNASLWYVLGGQLNILINKLDELFQTTSDPIRRRALGQRDLLQKAKQYIHTKVDLDFMSMQEKEDFLSEQSKIKQKLENNAFELQKRGQYEKCAAFYLIAGKLDDAVNIMIEKLEDIQLAILTLKLFETGDKPILKRVVQQHFIDVGKQMNDVFLQNIGYYILGKYVQSVNALYELDYEEGQKTEFAEAGKKTCMDWKPKFEPDLSSFHPSAILLAEMLKNSHKVKYQLQECSASQKKFLKQMDDCSIFDDFLGSPQNSSNSLEEHQEEEETLELNQNLALHLKLSLQFYNLIKLPLLGLVFYKTNQEETQMDQSVKNCIQKLVSSHIDFLIERSLSDKDQDNYFMKLRKNISELADYFKINTIDPYIQQKFDEKTLIHMADKKIQKMKSLSHSVSMKIALGEIENAISLLLKFCTQSQHLFYSLTFDNNLKLKQQHFWMNCIYITEQLKKTIVYIQQSKYMSEQNIMIEINSFKLYKLFCYFILNLGLEQFLEVNEILKEVSDFSEKSILKQQSFEMKYSFKINKLIEKANQTRELKFKNAKATRYQDMFAEAFPTSPYQHLEDKKEQISSKQNLNNDDQENNQNNKYKMILFSMIRYMSIKNLEIILSKNFKGYEKMDCQLDKFNYINIIKQVEFYAKNQKKIFKALMKHFSASDQNRILDQILGIFEDSSYFQHASYYKNLPSYADPDEIYQFKQNLKQFDKFENLYHHLKAKILVQQYRHPNYEWSLLQEKEKQEIFKGGIEVIKVKQEQLRGFCINNYQSTNREIICLTNKTFRKVDLIEQIVNKTRFQDGLSLCEEETFSIDPATEDRRTVQKVTNQQLDQKPLVIKLAAKLLNSRQIRRDLLNQEVKLNKFRYTYFDQYTEQEVADLIKYGNIKNINEIDSLCIVSHPNLPIFFTGGRGIVEIWSCNKFTKINDFNYQSKDPIVTLKISKFGEKIGGIDSSGSLYLWKFHKNTKLFSPFFSALSNKQRQINDFCFINHGSMIAAITNYQLLIFDTLMPLNLSQSEIKNIPGNFLNYSSNKNIILITNSKKCLISIYDTKKNDIKRYIENKDQTFGQEYRCTFLNKRENAFVVGTSDGFIKIFELETFSLVIQYQVFKQIEKRPPVSVAQILQINDSLFASSSDGVIQMIHPAIL</sequence>
<dbReference type="InterPro" id="IPR052208">
    <property type="entry name" value="DmX-like/RAVE_component"/>
</dbReference>
<dbReference type="GO" id="GO:0007035">
    <property type="term" value="P:vacuolar acidification"/>
    <property type="evidence" value="ECO:0007669"/>
    <property type="project" value="TreeGrafter"/>
</dbReference>
<dbReference type="Proteomes" id="UP000009168">
    <property type="component" value="Unassembled WGS sequence"/>
</dbReference>
<protein>
    <submittedName>
        <fullName evidence="2">RAVE protein 1 carboxy-terminal protein</fullName>
    </submittedName>
</protein>
<evidence type="ECO:0000313" key="2">
    <source>
        <dbReference type="EMBL" id="EAS06695.2"/>
    </source>
</evidence>
<dbReference type="Pfam" id="PF12234">
    <property type="entry name" value="Rav1p_C"/>
    <property type="match status" value="2"/>
</dbReference>
<dbReference type="RefSeq" id="XP_001026937.2">
    <property type="nucleotide sequence ID" value="XM_001026937.2"/>
</dbReference>
<gene>
    <name evidence="2" type="ORF">TTHERM_00688350</name>
</gene>
<dbReference type="PANTHER" id="PTHR13950">
    <property type="entry name" value="RABCONNECTIN-RELATED"/>
    <property type="match status" value="1"/>
</dbReference>
<keyword evidence="3" id="KW-1185">Reference proteome</keyword>
<dbReference type="Gene3D" id="2.130.10.10">
    <property type="entry name" value="YVTN repeat-like/Quinoprotein amine dehydrogenase"/>
    <property type="match status" value="2"/>
</dbReference>
<proteinExistence type="predicted"/>
<name>I7MAX9_TETTS</name>
<dbReference type="InterPro" id="IPR022033">
    <property type="entry name" value="Rav1p_C"/>
</dbReference>
<dbReference type="SUPFAM" id="SSF50978">
    <property type="entry name" value="WD40 repeat-like"/>
    <property type="match status" value="2"/>
</dbReference>
<dbReference type="KEGG" id="tet:TTHERM_00688350"/>